<evidence type="ECO:0000256" key="2">
    <source>
        <dbReference type="ARBA" id="ARBA00023136"/>
    </source>
</evidence>
<keyword evidence="3" id="KW-0998">Cell outer membrane</keyword>
<protein>
    <submittedName>
        <fullName evidence="5">Outer membrane protein assembly factor BamE</fullName>
    </submittedName>
</protein>
<gene>
    <name evidence="5" type="primary">bamE</name>
    <name evidence="5" type="ORF">GRI91_09245</name>
</gene>
<accession>A0A6I4T5H2</accession>
<dbReference type="InterPro" id="IPR007450">
    <property type="entry name" value="BamE_dom"/>
</dbReference>
<keyword evidence="2" id="KW-0472">Membrane</keyword>
<feature type="domain" description="Outer membrane protein assembly factor BamE" evidence="4">
    <location>
        <begin position="28"/>
        <end position="101"/>
    </location>
</feature>
<dbReference type="AlphaFoldDB" id="A0A6I4T5H2"/>
<reference evidence="5 6" key="1">
    <citation type="submission" date="2019-12" db="EMBL/GenBank/DDBJ databases">
        <title>Genomic-based taxomic classification of the family Erythrobacteraceae.</title>
        <authorList>
            <person name="Xu L."/>
        </authorList>
    </citation>
    <scope>NUCLEOTIDE SEQUENCE [LARGE SCALE GENOMIC DNA]</scope>
    <source>
        <strain evidence="5 6">LMG 29518</strain>
    </source>
</reference>
<keyword evidence="6" id="KW-1185">Reference proteome</keyword>
<proteinExistence type="predicted"/>
<dbReference type="Pfam" id="PF04355">
    <property type="entry name" value="BamE"/>
    <property type="match status" value="1"/>
</dbReference>
<dbReference type="Proteomes" id="UP000438476">
    <property type="component" value="Unassembled WGS sequence"/>
</dbReference>
<evidence type="ECO:0000256" key="3">
    <source>
        <dbReference type="ARBA" id="ARBA00023237"/>
    </source>
</evidence>
<keyword evidence="1" id="KW-0732">Signal</keyword>
<evidence type="ECO:0000313" key="5">
    <source>
        <dbReference type="EMBL" id="MXO65938.1"/>
    </source>
</evidence>
<dbReference type="GO" id="GO:0043165">
    <property type="term" value="P:Gram-negative-bacterium-type cell outer membrane assembly"/>
    <property type="evidence" value="ECO:0007669"/>
    <property type="project" value="TreeGrafter"/>
</dbReference>
<dbReference type="InterPro" id="IPR026592">
    <property type="entry name" value="BamE"/>
</dbReference>
<sequence>MAKLGQIGAILTLGILVTGCSSIENHRGYVMDEALVQSVQPGLDNQLSVEQTLGRPTFTSEFGNPVWYYVSSRTEQAPFTTPRIAQQRVLAVAFDAQGNVISADESGMAQVVRINPESDETPTLGRERSFLEDLFGNIGQVGAMGAGGGAGGPGGGM</sequence>
<dbReference type="EMBL" id="WTYT01000003">
    <property type="protein sequence ID" value="MXO65938.1"/>
    <property type="molecule type" value="Genomic_DNA"/>
</dbReference>
<dbReference type="GO" id="GO:0030674">
    <property type="term" value="F:protein-macromolecule adaptor activity"/>
    <property type="evidence" value="ECO:0007669"/>
    <property type="project" value="TreeGrafter"/>
</dbReference>
<dbReference type="GO" id="GO:0051205">
    <property type="term" value="P:protein insertion into membrane"/>
    <property type="evidence" value="ECO:0007669"/>
    <property type="project" value="TreeGrafter"/>
</dbReference>
<comment type="caution">
    <text evidence="5">The sequence shown here is derived from an EMBL/GenBank/DDBJ whole genome shotgun (WGS) entry which is preliminary data.</text>
</comment>
<evidence type="ECO:0000313" key="6">
    <source>
        <dbReference type="Proteomes" id="UP000438476"/>
    </source>
</evidence>
<dbReference type="PANTHER" id="PTHR37482:SF1">
    <property type="entry name" value="OUTER MEMBRANE PROTEIN ASSEMBLY FACTOR BAME"/>
    <property type="match status" value="1"/>
</dbReference>
<dbReference type="OrthoDB" id="7160681at2"/>
<organism evidence="5 6">
    <name type="scientific">Altericroceibacterium endophyticum</name>
    <dbReference type="NCBI Taxonomy" id="1808508"/>
    <lineage>
        <taxon>Bacteria</taxon>
        <taxon>Pseudomonadati</taxon>
        <taxon>Pseudomonadota</taxon>
        <taxon>Alphaproteobacteria</taxon>
        <taxon>Sphingomonadales</taxon>
        <taxon>Erythrobacteraceae</taxon>
        <taxon>Altericroceibacterium</taxon>
    </lineage>
</organism>
<evidence type="ECO:0000256" key="1">
    <source>
        <dbReference type="ARBA" id="ARBA00022729"/>
    </source>
</evidence>
<evidence type="ECO:0000259" key="4">
    <source>
        <dbReference type="Pfam" id="PF04355"/>
    </source>
</evidence>
<dbReference type="GO" id="GO:1990063">
    <property type="term" value="C:Bam protein complex"/>
    <property type="evidence" value="ECO:0007669"/>
    <property type="project" value="TreeGrafter"/>
</dbReference>
<dbReference type="PANTHER" id="PTHR37482">
    <property type="entry name" value="OUTER MEMBRANE PROTEIN ASSEMBLY FACTOR BAME"/>
    <property type="match status" value="1"/>
</dbReference>
<name>A0A6I4T5H2_9SPHN</name>
<dbReference type="InterPro" id="IPR037873">
    <property type="entry name" value="BamE-like"/>
</dbReference>
<dbReference type="PROSITE" id="PS51257">
    <property type="entry name" value="PROKAR_LIPOPROTEIN"/>
    <property type="match status" value="1"/>
</dbReference>
<dbReference type="Gene3D" id="3.30.1450.10">
    <property type="match status" value="1"/>
</dbReference>